<evidence type="ECO:0000313" key="2">
    <source>
        <dbReference type="EMBL" id="KFD44751.1"/>
    </source>
</evidence>
<evidence type="ECO:0000256" key="1">
    <source>
        <dbReference type="SAM" id="Phobius"/>
    </source>
</evidence>
<proteinExistence type="predicted"/>
<dbReference type="Proteomes" id="UP000030764">
    <property type="component" value="Unassembled WGS sequence"/>
</dbReference>
<evidence type="ECO:0000313" key="3">
    <source>
        <dbReference type="Proteomes" id="UP000030764"/>
    </source>
</evidence>
<keyword evidence="1" id="KW-1133">Transmembrane helix</keyword>
<gene>
    <name evidence="2" type="ORF">M513_14372</name>
</gene>
<accession>A0A085LIF5</accession>
<keyword evidence="1" id="KW-0812">Transmembrane</keyword>
<dbReference type="AlphaFoldDB" id="A0A085LIF5"/>
<protein>
    <submittedName>
        <fullName evidence="2">Uncharacterized protein</fullName>
    </submittedName>
</protein>
<reference evidence="2 3" key="1">
    <citation type="journal article" date="2014" name="Nat. Genet.">
        <title>Genome and transcriptome of the porcine whipworm Trichuris suis.</title>
        <authorList>
            <person name="Jex A.R."/>
            <person name="Nejsum P."/>
            <person name="Schwarz E.M."/>
            <person name="Hu L."/>
            <person name="Young N.D."/>
            <person name="Hall R.S."/>
            <person name="Korhonen P.K."/>
            <person name="Liao S."/>
            <person name="Thamsborg S."/>
            <person name="Xia J."/>
            <person name="Xu P."/>
            <person name="Wang S."/>
            <person name="Scheerlinck J.P."/>
            <person name="Hofmann A."/>
            <person name="Sternberg P.W."/>
            <person name="Wang J."/>
            <person name="Gasser R.B."/>
        </authorList>
    </citation>
    <scope>NUCLEOTIDE SEQUENCE [LARGE SCALE GENOMIC DNA]</scope>
    <source>
        <strain evidence="2">DCEP-RM93M</strain>
    </source>
</reference>
<organism evidence="2 3">
    <name type="scientific">Trichuris suis</name>
    <name type="common">pig whipworm</name>
    <dbReference type="NCBI Taxonomy" id="68888"/>
    <lineage>
        <taxon>Eukaryota</taxon>
        <taxon>Metazoa</taxon>
        <taxon>Ecdysozoa</taxon>
        <taxon>Nematoda</taxon>
        <taxon>Enoplea</taxon>
        <taxon>Dorylaimia</taxon>
        <taxon>Trichinellida</taxon>
        <taxon>Trichuridae</taxon>
        <taxon>Trichuris</taxon>
    </lineage>
</organism>
<dbReference type="EMBL" id="KL364867">
    <property type="protein sequence ID" value="KFD44751.1"/>
    <property type="molecule type" value="Genomic_DNA"/>
</dbReference>
<feature type="transmembrane region" description="Helical" evidence="1">
    <location>
        <begin position="36"/>
        <end position="53"/>
    </location>
</feature>
<sequence>MTLARMKATLAYYGHCNPDQFCWILQRVRRLVRRFLLFRCSFAFYLIAIHNSSSP</sequence>
<keyword evidence="3" id="KW-1185">Reference proteome</keyword>
<keyword evidence="1" id="KW-0472">Membrane</keyword>
<name>A0A085LIF5_9BILA</name>